<reference evidence="2 3" key="1">
    <citation type="submission" date="2020-06" db="EMBL/GenBank/DDBJ databases">
        <title>Transcriptomic and genomic resources for Thalictrum thalictroides and T. hernandezii: Facilitating candidate gene discovery in an emerging model plant lineage.</title>
        <authorList>
            <person name="Arias T."/>
            <person name="Riano-Pachon D.M."/>
            <person name="Di Stilio V.S."/>
        </authorList>
    </citation>
    <scope>NUCLEOTIDE SEQUENCE [LARGE SCALE GENOMIC DNA]</scope>
    <source>
        <strain evidence="3">cv. WT478/WT964</strain>
        <tissue evidence="2">Leaves</tissue>
    </source>
</reference>
<dbReference type="Proteomes" id="UP000554482">
    <property type="component" value="Unassembled WGS sequence"/>
</dbReference>
<protein>
    <submittedName>
        <fullName evidence="2">cAMP-dependent protein kinase, catalytic subunit-like</fullName>
    </submittedName>
</protein>
<feature type="compositionally biased region" description="Low complexity" evidence="1">
    <location>
        <begin position="82"/>
        <end position="94"/>
    </location>
</feature>
<comment type="caution">
    <text evidence="2">The sequence shown here is derived from an EMBL/GenBank/DDBJ whole genome shotgun (WGS) entry which is preliminary data.</text>
</comment>
<sequence>MDSQSTVSSSKVLQSSSDSQSFSFSSSASSCSSSFRSNSFPSNPYDLPPFSPLPSYQLSYVPFSWEQHPGIPKTSDHHSSKSSDSSLSILPLPPSAASTPKKRFNVETVFTIGKKNTYKRLDCDPFATALVVCTKGIDDHQQQVEKYWKVSRVVSNRLGFIDRYASCKNSCAVAESVVLLPRPIRKA</sequence>
<organism evidence="2 3">
    <name type="scientific">Thalictrum thalictroides</name>
    <name type="common">Rue-anemone</name>
    <name type="synonym">Anemone thalictroides</name>
    <dbReference type="NCBI Taxonomy" id="46969"/>
    <lineage>
        <taxon>Eukaryota</taxon>
        <taxon>Viridiplantae</taxon>
        <taxon>Streptophyta</taxon>
        <taxon>Embryophyta</taxon>
        <taxon>Tracheophyta</taxon>
        <taxon>Spermatophyta</taxon>
        <taxon>Magnoliopsida</taxon>
        <taxon>Ranunculales</taxon>
        <taxon>Ranunculaceae</taxon>
        <taxon>Thalictroideae</taxon>
        <taxon>Thalictrum</taxon>
    </lineage>
</organism>
<dbReference type="OrthoDB" id="1925896at2759"/>
<feature type="region of interest" description="Disordered" evidence="1">
    <location>
        <begin position="71"/>
        <end position="94"/>
    </location>
</feature>
<keyword evidence="2" id="KW-0808">Transferase</keyword>
<feature type="region of interest" description="Disordered" evidence="1">
    <location>
        <begin position="1"/>
        <end position="39"/>
    </location>
</feature>
<evidence type="ECO:0000313" key="3">
    <source>
        <dbReference type="Proteomes" id="UP000554482"/>
    </source>
</evidence>
<accession>A0A7J6WHU9</accession>
<proteinExistence type="predicted"/>
<name>A0A7J6WHU9_THATH</name>
<evidence type="ECO:0000313" key="2">
    <source>
        <dbReference type="EMBL" id="KAF5196200.1"/>
    </source>
</evidence>
<dbReference type="EMBL" id="JABWDY010016298">
    <property type="protein sequence ID" value="KAF5196200.1"/>
    <property type="molecule type" value="Genomic_DNA"/>
</dbReference>
<dbReference type="GO" id="GO:0016301">
    <property type="term" value="F:kinase activity"/>
    <property type="evidence" value="ECO:0007669"/>
    <property type="project" value="UniProtKB-KW"/>
</dbReference>
<dbReference type="PANTHER" id="PTHR33696:SF1">
    <property type="entry name" value="T22J18.15"/>
    <property type="match status" value="1"/>
</dbReference>
<dbReference type="PANTHER" id="PTHR33696">
    <property type="entry name" value="T22J18.15-RELATED"/>
    <property type="match status" value="1"/>
</dbReference>
<keyword evidence="2" id="KW-0418">Kinase</keyword>
<gene>
    <name evidence="2" type="ORF">FRX31_014213</name>
</gene>
<keyword evidence="3" id="KW-1185">Reference proteome</keyword>
<evidence type="ECO:0000256" key="1">
    <source>
        <dbReference type="SAM" id="MobiDB-lite"/>
    </source>
</evidence>
<dbReference type="AlphaFoldDB" id="A0A7J6WHU9"/>